<proteinExistence type="predicted"/>
<organism evidence="1 2">
    <name type="scientific">Singulisphaera acidiphila (strain ATCC BAA-1392 / DSM 18658 / VKM B-2454 / MOB10)</name>
    <dbReference type="NCBI Taxonomy" id="886293"/>
    <lineage>
        <taxon>Bacteria</taxon>
        <taxon>Pseudomonadati</taxon>
        <taxon>Planctomycetota</taxon>
        <taxon>Planctomycetia</taxon>
        <taxon>Isosphaerales</taxon>
        <taxon>Isosphaeraceae</taxon>
        <taxon>Singulisphaera</taxon>
    </lineage>
</organism>
<name>L0DHW8_SINAD</name>
<evidence type="ECO:0000313" key="1">
    <source>
        <dbReference type="EMBL" id="AGA28276.1"/>
    </source>
</evidence>
<dbReference type="KEGG" id="saci:Sinac_4057"/>
<dbReference type="HOGENOM" id="CLU_2901827_0_0_0"/>
<accession>L0DHW8</accession>
<dbReference type="Proteomes" id="UP000010798">
    <property type="component" value="Chromosome"/>
</dbReference>
<dbReference type="STRING" id="886293.Sinac_4057"/>
<keyword evidence="2" id="KW-1185">Reference proteome</keyword>
<gene>
    <name evidence="1" type="ordered locus">Sinac_4057</name>
</gene>
<evidence type="ECO:0000313" key="2">
    <source>
        <dbReference type="Proteomes" id="UP000010798"/>
    </source>
</evidence>
<dbReference type="EMBL" id="CP003364">
    <property type="protein sequence ID" value="AGA28276.1"/>
    <property type="molecule type" value="Genomic_DNA"/>
</dbReference>
<evidence type="ECO:0008006" key="3">
    <source>
        <dbReference type="Google" id="ProtNLM"/>
    </source>
</evidence>
<protein>
    <recommendedName>
        <fullName evidence="3">RHS repeat protein</fullName>
    </recommendedName>
</protein>
<sequence length="62" mass="6940">MHGTRKIRKNSGGIRSRGQTLTRLSNLSPLGTLISDFRYTYDFAGNKLSVVETWGLELQNAI</sequence>
<reference evidence="1 2" key="1">
    <citation type="submission" date="2012-02" db="EMBL/GenBank/DDBJ databases">
        <title>Complete sequence of chromosome of Singulisphaera acidiphila DSM 18658.</title>
        <authorList>
            <consortium name="US DOE Joint Genome Institute (JGI-PGF)"/>
            <person name="Lucas S."/>
            <person name="Copeland A."/>
            <person name="Lapidus A."/>
            <person name="Glavina del Rio T."/>
            <person name="Dalin E."/>
            <person name="Tice H."/>
            <person name="Bruce D."/>
            <person name="Goodwin L."/>
            <person name="Pitluck S."/>
            <person name="Peters L."/>
            <person name="Ovchinnikova G."/>
            <person name="Chertkov O."/>
            <person name="Kyrpides N."/>
            <person name="Mavromatis K."/>
            <person name="Ivanova N."/>
            <person name="Brettin T."/>
            <person name="Detter J.C."/>
            <person name="Han C."/>
            <person name="Larimer F."/>
            <person name="Land M."/>
            <person name="Hauser L."/>
            <person name="Markowitz V."/>
            <person name="Cheng J.-F."/>
            <person name="Hugenholtz P."/>
            <person name="Woyke T."/>
            <person name="Wu D."/>
            <person name="Tindall B."/>
            <person name="Pomrenke H."/>
            <person name="Brambilla E."/>
            <person name="Klenk H.-P."/>
            <person name="Eisen J.A."/>
        </authorList>
    </citation>
    <scope>NUCLEOTIDE SEQUENCE [LARGE SCALE GENOMIC DNA]</scope>
    <source>
        <strain evidence="2">ATCC BAA-1392 / DSM 18658 / VKM B-2454 / MOB10</strain>
    </source>
</reference>
<dbReference type="AlphaFoldDB" id="L0DHW8"/>